<protein>
    <submittedName>
        <fullName evidence="1">Uncharacterized protein</fullName>
    </submittedName>
</protein>
<name>A0A0A9E4T9_ARUDO</name>
<accession>A0A0A9E4T9</accession>
<organism evidence="1">
    <name type="scientific">Arundo donax</name>
    <name type="common">Giant reed</name>
    <name type="synonym">Donax arundinaceus</name>
    <dbReference type="NCBI Taxonomy" id="35708"/>
    <lineage>
        <taxon>Eukaryota</taxon>
        <taxon>Viridiplantae</taxon>
        <taxon>Streptophyta</taxon>
        <taxon>Embryophyta</taxon>
        <taxon>Tracheophyta</taxon>
        <taxon>Spermatophyta</taxon>
        <taxon>Magnoliopsida</taxon>
        <taxon>Liliopsida</taxon>
        <taxon>Poales</taxon>
        <taxon>Poaceae</taxon>
        <taxon>PACMAD clade</taxon>
        <taxon>Arundinoideae</taxon>
        <taxon>Arundineae</taxon>
        <taxon>Arundo</taxon>
    </lineage>
</organism>
<evidence type="ECO:0000313" key="1">
    <source>
        <dbReference type="EMBL" id="JAD95071.1"/>
    </source>
</evidence>
<dbReference type="AlphaFoldDB" id="A0A0A9E4T9"/>
<reference evidence="1" key="2">
    <citation type="journal article" date="2015" name="Data Brief">
        <title>Shoot transcriptome of the giant reed, Arundo donax.</title>
        <authorList>
            <person name="Barrero R.A."/>
            <person name="Guerrero F.D."/>
            <person name="Moolhuijzen P."/>
            <person name="Goolsby J.A."/>
            <person name="Tidwell J."/>
            <person name="Bellgard S.E."/>
            <person name="Bellgard M.I."/>
        </authorList>
    </citation>
    <scope>NUCLEOTIDE SEQUENCE</scope>
    <source>
        <tissue evidence="1">Shoot tissue taken approximately 20 cm above the soil surface</tissue>
    </source>
</reference>
<reference evidence="1" key="1">
    <citation type="submission" date="2014-09" db="EMBL/GenBank/DDBJ databases">
        <authorList>
            <person name="Magalhaes I.L.F."/>
            <person name="Oliveira U."/>
            <person name="Santos F.R."/>
            <person name="Vidigal T.H.D.A."/>
            <person name="Brescovit A.D."/>
            <person name="Santos A.J."/>
        </authorList>
    </citation>
    <scope>NUCLEOTIDE SEQUENCE</scope>
    <source>
        <tissue evidence="1">Shoot tissue taken approximately 20 cm above the soil surface</tissue>
    </source>
</reference>
<proteinExistence type="predicted"/>
<sequence>MQDRKNIYRSHAFACTCALSLVRWSNQ</sequence>
<dbReference type="EMBL" id="GBRH01202824">
    <property type="protein sequence ID" value="JAD95071.1"/>
    <property type="molecule type" value="Transcribed_RNA"/>
</dbReference>